<reference evidence="1" key="1">
    <citation type="submission" date="2021-01" db="EMBL/GenBank/DDBJ databases">
        <authorList>
            <person name="Corre E."/>
            <person name="Pelletier E."/>
            <person name="Niang G."/>
            <person name="Scheremetjew M."/>
            <person name="Finn R."/>
            <person name="Kale V."/>
            <person name="Holt S."/>
            <person name="Cochrane G."/>
            <person name="Meng A."/>
            <person name="Brown T."/>
            <person name="Cohen L."/>
        </authorList>
    </citation>
    <scope>NUCLEOTIDE SEQUENCE</scope>
    <source>
        <strain evidence="1">CCMP1594</strain>
    </source>
</reference>
<evidence type="ECO:0000313" key="1">
    <source>
        <dbReference type="EMBL" id="CAE0823675.1"/>
    </source>
</evidence>
<dbReference type="EMBL" id="HBJA01101238">
    <property type="protein sequence ID" value="CAE0823675.1"/>
    <property type="molecule type" value="Transcribed_RNA"/>
</dbReference>
<name>A0A7S4LE85_9EUGL</name>
<protein>
    <submittedName>
        <fullName evidence="1">Uncharacterized protein</fullName>
    </submittedName>
</protein>
<gene>
    <name evidence="1" type="ORF">EGYM00163_LOCUS34878</name>
</gene>
<organism evidence="1">
    <name type="scientific">Eutreptiella gymnastica</name>
    <dbReference type="NCBI Taxonomy" id="73025"/>
    <lineage>
        <taxon>Eukaryota</taxon>
        <taxon>Discoba</taxon>
        <taxon>Euglenozoa</taxon>
        <taxon>Euglenida</taxon>
        <taxon>Spirocuta</taxon>
        <taxon>Euglenophyceae</taxon>
        <taxon>Eutreptiales</taxon>
        <taxon>Eutreptiaceae</taxon>
        <taxon>Eutreptiella</taxon>
    </lineage>
</organism>
<proteinExistence type="predicted"/>
<sequence>MGLETQRSKRVLAAAGKMAAFRAAQERCRKPQGRCRNETEVAKGMRREPAFVRPLFAEAVAWLRALAECWAIRGSALPANICRSPDVSVMGITVEGDGAGTAQQV</sequence>
<accession>A0A7S4LE85</accession>
<dbReference type="AlphaFoldDB" id="A0A7S4LE85"/>